<sequence>MDDFSSPNFKSFFDVPGSPANRIEPGKRSLSSMSPSIVVDRDGDVRMVLGASGGTRITTAVALVIMRHLWFGESIKQAVDASRFHHQLLPDEFSYEFGILSQVVQGIEKLGHKAVRNRNRGSIVCAIARLGGVLFANADYRKGGDVLGLD</sequence>
<dbReference type="Gene3D" id="3.60.20.40">
    <property type="match status" value="1"/>
</dbReference>
<gene>
    <name evidence="2" type="ORF">TPSB3V08_LOCUS13239</name>
</gene>
<evidence type="ECO:0000256" key="1">
    <source>
        <dbReference type="PIRSR" id="PIRSR600101-2"/>
    </source>
</evidence>
<dbReference type="GO" id="GO:0005886">
    <property type="term" value="C:plasma membrane"/>
    <property type="evidence" value="ECO:0007669"/>
    <property type="project" value="TreeGrafter"/>
</dbReference>
<dbReference type="GO" id="GO:0036374">
    <property type="term" value="F:glutathione hydrolase activity"/>
    <property type="evidence" value="ECO:0007669"/>
    <property type="project" value="InterPro"/>
</dbReference>
<dbReference type="GO" id="GO:0006751">
    <property type="term" value="P:glutathione catabolic process"/>
    <property type="evidence" value="ECO:0007669"/>
    <property type="project" value="InterPro"/>
</dbReference>
<dbReference type="EMBL" id="OD023849">
    <property type="protein sequence ID" value="CAD7419824.1"/>
    <property type="molecule type" value="Genomic_DNA"/>
</dbReference>
<name>A0A7R9DRV5_TIMPO</name>
<dbReference type="PRINTS" id="PR01210">
    <property type="entry name" value="GGTRANSPTASE"/>
</dbReference>
<dbReference type="PANTHER" id="PTHR11686">
    <property type="entry name" value="GAMMA GLUTAMYL TRANSPEPTIDASE"/>
    <property type="match status" value="1"/>
</dbReference>
<evidence type="ECO:0000313" key="2">
    <source>
        <dbReference type="EMBL" id="CAD7419824.1"/>
    </source>
</evidence>
<dbReference type="InterPro" id="IPR000101">
    <property type="entry name" value="GGT_peptidase"/>
</dbReference>
<protein>
    <submittedName>
        <fullName evidence="2">Uncharacterized protein</fullName>
    </submittedName>
</protein>
<dbReference type="AlphaFoldDB" id="A0A7R9DRV5"/>
<dbReference type="InterPro" id="IPR043137">
    <property type="entry name" value="GGT_ssub_C"/>
</dbReference>
<feature type="binding site" evidence="1">
    <location>
        <begin position="31"/>
        <end position="32"/>
    </location>
    <ligand>
        <name>L-glutamate</name>
        <dbReference type="ChEBI" id="CHEBI:29985"/>
    </ligand>
</feature>
<dbReference type="SUPFAM" id="SSF56235">
    <property type="entry name" value="N-terminal nucleophile aminohydrolases (Ntn hydrolases)"/>
    <property type="match status" value="1"/>
</dbReference>
<feature type="binding site" evidence="1">
    <location>
        <position position="54"/>
    </location>
    <ligand>
        <name>L-glutamate</name>
        <dbReference type="ChEBI" id="CHEBI:29985"/>
    </ligand>
</feature>
<feature type="binding site" evidence="1">
    <location>
        <position position="3"/>
    </location>
    <ligand>
        <name>L-glutamate</name>
        <dbReference type="ChEBI" id="CHEBI:29985"/>
    </ligand>
</feature>
<dbReference type="InterPro" id="IPR029055">
    <property type="entry name" value="Ntn_hydrolases_N"/>
</dbReference>
<organism evidence="2">
    <name type="scientific">Timema poppense</name>
    <name type="common">Walking stick</name>
    <dbReference type="NCBI Taxonomy" id="170557"/>
    <lineage>
        <taxon>Eukaryota</taxon>
        <taxon>Metazoa</taxon>
        <taxon>Ecdysozoa</taxon>
        <taxon>Arthropoda</taxon>
        <taxon>Hexapoda</taxon>
        <taxon>Insecta</taxon>
        <taxon>Pterygota</taxon>
        <taxon>Neoptera</taxon>
        <taxon>Polyneoptera</taxon>
        <taxon>Phasmatodea</taxon>
        <taxon>Timematodea</taxon>
        <taxon>Timematoidea</taxon>
        <taxon>Timematidae</taxon>
        <taxon>Timema</taxon>
    </lineage>
</organism>
<accession>A0A7R9DRV5</accession>
<proteinExistence type="predicted"/>
<dbReference type="Pfam" id="PF01019">
    <property type="entry name" value="G_glu_transpept"/>
    <property type="match status" value="1"/>
</dbReference>
<dbReference type="PANTHER" id="PTHR11686:SF9">
    <property type="entry name" value="RE13973P"/>
    <property type="match status" value="1"/>
</dbReference>
<reference evidence="2" key="1">
    <citation type="submission" date="2020-11" db="EMBL/GenBank/DDBJ databases">
        <authorList>
            <person name="Tran Van P."/>
        </authorList>
    </citation>
    <scope>NUCLEOTIDE SEQUENCE</scope>
</reference>